<feature type="compositionally biased region" description="Basic and acidic residues" evidence="1">
    <location>
        <begin position="637"/>
        <end position="648"/>
    </location>
</feature>
<feature type="compositionally biased region" description="Basic and acidic residues" evidence="1">
    <location>
        <begin position="607"/>
        <end position="629"/>
    </location>
</feature>
<sequence length="1075" mass="117913">MPQPPSDAFAALESAFNTAPAVAQREVLSQRKNDLHSVYPAAEPIRVDTAHSDHDAYSVATSQDVTPLASPGPTNAADTGLPPTPPTIAQENEAPEDLTSPEIVDRSLVAPMSKQPSLRTPAKQRSPPTPDPSPPRTAESSRHLARPTIFAYPSSRAESFKTAREDPYSTDVTESRSSTPLVGRLGSVDEDGDMGREWERGSDSTPTRNISEDTQAGAEQTPPPRTPERDWDPHLMRNVTIRKRRTPKVSPHKDAHATPRSVSATVAAPHTPSYSHKRATSHGSPLAPSIEQFAQSIGWPAGAPSTPRQTSRPVENKRLSGSSMNSSIVEATVIVTPPRIQARRTLRHSGKNLAYVHNENSSTERVSRTRSNTASADSEDVPLNRLIHKRASVSNRAATGPRPDSMSGGRTASPTSTVSLRSRTQDSAAITRAHQDAVRNILQPAVMIMSRSNSLSRSHGSDRAYHKRMSSAPEPSRRVEARPSGARRLAEWSPPSSPKEQPPQRPRAPSLGQRSRHPDEAGVSSDLNRPYLKGPLRPSDSITVDSKVEDKQAEKLSPSPARADMPSDTYNPPSHRSNQQSVSPLRSLEQKGDASPGHRRGSLSSRGRPEERRRNSGSRDRTSTSRETHPLPSLDRIPTEELPRRSQEWRSLSPNDYRRMSFDRYTPRSDEHAMARHLFAATTPFSQFSDTPIEVSEATAVSIYPHTNNSLLVVQQVAQPSITRAMPLEQREVPDDRRLAADPATPDMASQGVSDGFGEGVTHTDQPIVTVEPSTPPRQITLPVPGAVDSPLKNPRTAPEPPVIKFIPPTPADEIDCQLGPNPPGPPARSESHPQRRLSIVQRARRYSEDLITPFLSRNASQRGRHASAPHSRDKTQAPTVAEGDGSLHPFWRPRGFWDGFDDSDSDEDDRLPQGGDTSDVEPEPERKPGALVRRLTNGFKGSGGFLIGNSLGVERHGTNKRKPHIILPSQRSASSSSASMSMVPKILVQRPTFPLLMHRSRVQKRGSRGSMRSSSERGGRKEAWKSGKKIPGVGLQVQYIGLSGVKERIRERKAEKRRQEIRKSIGTRYYVDRS</sequence>
<dbReference type="AlphaFoldDB" id="A0A6A6UZX2"/>
<gene>
    <name evidence="2" type="ORF">M011DRAFT_471152</name>
</gene>
<protein>
    <submittedName>
        <fullName evidence="2">Uncharacterized protein</fullName>
    </submittedName>
</protein>
<feature type="compositionally biased region" description="Polar residues" evidence="1">
    <location>
        <begin position="568"/>
        <end position="584"/>
    </location>
</feature>
<feature type="region of interest" description="Disordered" evidence="1">
    <location>
        <begin position="960"/>
        <end position="979"/>
    </location>
</feature>
<feature type="region of interest" description="Disordered" evidence="1">
    <location>
        <begin position="1053"/>
        <end position="1075"/>
    </location>
</feature>
<feature type="region of interest" description="Disordered" evidence="1">
    <location>
        <begin position="1003"/>
        <end position="1029"/>
    </location>
</feature>
<evidence type="ECO:0000313" key="3">
    <source>
        <dbReference type="Proteomes" id="UP000799440"/>
    </source>
</evidence>
<name>A0A6A6UZX2_9PLEO</name>
<evidence type="ECO:0000313" key="2">
    <source>
        <dbReference type="EMBL" id="KAF2743818.1"/>
    </source>
</evidence>
<feature type="compositionally biased region" description="Basic and acidic residues" evidence="1">
    <location>
        <begin position="158"/>
        <end position="167"/>
    </location>
</feature>
<feature type="region of interest" description="Disordered" evidence="1">
    <location>
        <begin position="298"/>
        <end position="323"/>
    </location>
</feature>
<feature type="compositionally biased region" description="Polar residues" evidence="1">
    <location>
        <begin position="358"/>
        <end position="376"/>
    </location>
</feature>
<feature type="compositionally biased region" description="Basic and acidic residues" evidence="1">
    <location>
        <begin position="193"/>
        <end position="202"/>
    </location>
</feature>
<feature type="compositionally biased region" description="Acidic residues" evidence="1">
    <location>
        <begin position="900"/>
        <end position="910"/>
    </location>
</feature>
<organism evidence="2 3">
    <name type="scientific">Sporormia fimetaria CBS 119925</name>
    <dbReference type="NCBI Taxonomy" id="1340428"/>
    <lineage>
        <taxon>Eukaryota</taxon>
        <taxon>Fungi</taxon>
        <taxon>Dikarya</taxon>
        <taxon>Ascomycota</taxon>
        <taxon>Pezizomycotina</taxon>
        <taxon>Dothideomycetes</taxon>
        <taxon>Pleosporomycetidae</taxon>
        <taxon>Pleosporales</taxon>
        <taxon>Sporormiaceae</taxon>
        <taxon>Sporormia</taxon>
    </lineage>
</organism>
<feature type="compositionally biased region" description="Basic and acidic residues" evidence="1">
    <location>
        <begin position="1053"/>
        <end position="1064"/>
    </location>
</feature>
<feature type="region of interest" description="Disordered" evidence="1">
    <location>
        <begin position="49"/>
        <end position="286"/>
    </location>
</feature>
<keyword evidence="3" id="KW-1185">Reference proteome</keyword>
<dbReference type="OrthoDB" id="3870679at2759"/>
<proteinExistence type="predicted"/>
<dbReference type="Proteomes" id="UP000799440">
    <property type="component" value="Unassembled WGS sequence"/>
</dbReference>
<feature type="compositionally biased region" description="Basic and acidic residues" evidence="1">
    <location>
        <begin position="1015"/>
        <end position="1026"/>
    </location>
</feature>
<feature type="region of interest" description="Disordered" evidence="1">
    <location>
        <begin position="355"/>
        <end position="428"/>
    </location>
</feature>
<dbReference type="EMBL" id="MU006594">
    <property type="protein sequence ID" value="KAF2743818.1"/>
    <property type="molecule type" value="Genomic_DNA"/>
</dbReference>
<feature type="region of interest" description="Disordered" evidence="1">
    <location>
        <begin position="770"/>
        <end position="837"/>
    </location>
</feature>
<evidence type="ECO:0000256" key="1">
    <source>
        <dbReference type="SAM" id="MobiDB-lite"/>
    </source>
</evidence>
<reference evidence="2" key="1">
    <citation type="journal article" date="2020" name="Stud. Mycol.">
        <title>101 Dothideomycetes genomes: a test case for predicting lifestyles and emergence of pathogens.</title>
        <authorList>
            <person name="Haridas S."/>
            <person name="Albert R."/>
            <person name="Binder M."/>
            <person name="Bloem J."/>
            <person name="Labutti K."/>
            <person name="Salamov A."/>
            <person name="Andreopoulos B."/>
            <person name="Baker S."/>
            <person name="Barry K."/>
            <person name="Bills G."/>
            <person name="Bluhm B."/>
            <person name="Cannon C."/>
            <person name="Castanera R."/>
            <person name="Culley D."/>
            <person name="Daum C."/>
            <person name="Ezra D."/>
            <person name="Gonzalez J."/>
            <person name="Henrissat B."/>
            <person name="Kuo A."/>
            <person name="Liang C."/>
            <person name="Lipzen A."/>
            <person name="Lutzoni F."/>
            <person name="Magnuson J."/>
            <person name="Mondo S."/>
            <person name="Nolan M."/>
            <person name="Ohm R."/>
            <person name="Pangilinan J."/>
            <person name="Park H.-J."/>
            <person name="Ramirez L."/>
            <person name="Alfaro M."/>
            <person name="Sun H."/>
            <person name="Tritt A."/>
            <person name="Yoshinaga Y."/>
            <person name="Zwiers L.-H."/>
            <person name="Turgeon B."/>
            <person name="Goodwin S."/>
            <person name="Spatafora J."/>
            <person name="Crous P."/>
            <person name="Grigoriev I."/>
        </authorList>
    </citation>
    <scope>NUCLEOTIDE SEQUENCE</scope>
    <source>
        <strain evidence="2">CBS 119925</strain>
    </source>
</reference>
<feature type="compositionally biased region" description="Polar residues" evidence="1">
    <location>
        <begin position="203"/>
        <end position="218"/>
    </location>
</feature>
<feature type="compositionally biased region" description="Basic and acidic residues" evidence="1">
    <location>
        <begin position="226"/>
        <end position="235"/>
    </location>
</feature>
<feature type="compositionally biased region" description="Pro residues" evidence="1">
    <location>
        <begin position="495"/>
        <end position="506"/>
    </location>
</feature>
<feature type="compositionally biased region" description="Polar residues" evidence="1">
    <location>
        <begin position="170"/>
        <end position="180"/>
    </location>
</feature>
<feature type="region of interest" description="Disordered" evidence="1">
    <location>
        <begin position="852"/>
        <end position="932"/>
    </location>
</feature>
<feature type="compositionally biased region" description="Polar residues" evidence="1">
    <location>
        <begin position="306"/>
        <end position="323"/>
    </location>
</feature>
<feature type="region of interest" description="Disordered" evidence="1">
    <location>
        <begin position="452"/>
        <end position="649"/>
    </location>
</feature>
<accession>A0A6A6UZX2</accession>
<feature type="compositionally biased region" description="Polar residues" evidence="1">
    <location>
        <begin position="408"/>
        <end position="428"/>
    </location>
</feature>